<accession>A0A937W2D4</accession>
<evidence type="ECO:0000256" key="1">
    <source>
        <dbReference type="ARBA" id="ARBA00010541"/>
    </source>
</evidence>
<proteinExistence type="inferred from homology"/>
<keyword evidence="3" id="KW-0378">Hydrolase</keyword>
<dbReference type="SUPFAM" id="SSF50494">
    <property type="entry name" value="Trypsin-like serine proteases"/>
    <property type="match status" value="1"/>
</dbReference>
<comment type="similarity">
    <text evidence="1">Belongs to the peptidase S1C family.</text>
</comment>
<evidence type="ECO:0000256" key="3">
    <source>
        <dbReference type="ARBA" id="ARBA00022801"/>
    </source>
</evidence>
<evidence type="ECO:0000256" key="4">
    <source>
        <dbReference type="SAM" id="MobiDB-lite"/>
    </source>
</evidence>
<feature type="non-terminal residue" evidence="5">
    <location>
        <position position="158"/>
    </location>
</feature>
<dbReference type="GO" id="GO:0006508">
    <property type="term" value="P:proteolysis"/>
    <property type="evidence" value="ECO:0007669"/>
    <property type="project" value="UniProtKB-KW"/>
</dbReference>
<organism evidence="5 6">
    <name type="scientific">Tectimicrobiota bacterium</name>
    <dbReference type="NCBI Taxonomy" id="2528274"/>
    <lineage>
        <taxon>Bacteria</taxon>
        <taxon>Pseudomonadati</taxon>
        <taxon>Nitrospinota/Tectimicrobiota group</taxon>
        <taxon>Candidatus Tectimicrobiota</taxon>
    </lineage>
</organism>
<dbReference type="Proteomes" id="UP000712673">
    <property type="component" value="Unassembled WGS sequence"/>
</dbReference>
<dbReference type="PRINTS" id="PR00834">
    <property type="entry name" value="PROTEASES2C"/>
</dbReference>
<sequence>MRHHIAFQHRMRRWMGLVVLGFWCSAALPGLSLHAAPLWDEGRGIATGNQPIQPAFVELAKQLKPAVVNISSKQTEAKATPRRSPFGGGEENDPFQEFFDRFFGERGNRRRQRPSLGSGFIINSTGYIVTNNHVVEGASEIKVTLASKEEFDAKLVGR</sequence>
<dbReference type="InterPro" id="IPR043504">
    <property type="entry name" value="Peptidase_S1_PA_chymotrypsin"/>
</dbReference>
<dbReference type="AlphaFoldDB" id="A0A937W2D4"/>
<protein>
    <recommendedName>
        <fullName evidence="7">Serine protease</fullName>
    </recommendedName>
</protein>
<dbReference type="PANTHER" id="PTHR43343">
    <property type="entry name" value="PEPTIDASE S12"/>
    <property type="match status" value="1"/>
</dbReference>
<name>A0A937W2D4_UNCTE</name>
<dbReference type="GO" id="GO:0004252">
    <property type="term" value="F:serine-type endopeptidase activity"/>
    <property type="evidence" value="ECO:0007669"/>
    <property type="project" value="InterPro"/>
</dbReference>
<evidence type="ECO:0000313" key="6">
    <source>
        <dbReference type="Proteomes" id="UP000712673"/>
    </source>
</evidence>
<dbReference type="InterPro" id="IPR051201">
    <property type="entry name" value="Chloro_Bact_Ser_Proteases"/>
</dbReference>
<dbReference type="Gene3D" id="2.40.10.10">
    <property type="entry name" value="Trypsin-like serine proteases"/>
    <property type="match status" value="1"/>
</dbReference>
<keyword evidence="2" id="KW-0645">Protease</keyword>
<evidence type="ECO:0000256" key="2">
    <source>
        <dbReference type="ARBA" id="ARBA00022670"/>
    </source>
</evidence>
<dbReference type="InterPro" id="IPR009003">
    <property type="entry name" value="Peptidase_S1_PA"/>
</dbReference>
<dbReference type="InterPro" id="IPR001940">
    <property type="entry name" value="Peptidase_S1C"/>
</dbReference>
<dbReference type="EMBL" id="VGLS01000649">
    <property type="protein sequence ID" value="MBM3225679.1"/>
    <property type="molecule type" value="Genomic_DNA"/>
</dbReference>
<evidence type="ECO:0000313" key="5">
    <source>
        <dbReference type="EMBL" id="MBM3225679.1"/>
    </source>
</evidence>
<feature type="region of interest" description="Disordered" evidence="4">
    <location>
        <begin position="72"/>
        <end position="94"/>
    </location>
</feature>
<dbReference type="PANTHER" id="PTHR43343:SF3">
    <property type="entry name" value="PROTEASE DO-LIKE 8, CHLOROPLASTIC"/>
    <property type="match status" value="1"/>
</dbReference>
<dbReference type="Pfam" id="PF13365">
    <property type="entry name" value="Trypsin_2"/>
    <property type="match status" value="1"/>
</dbReference>
<reference evidence="5" key="1">
    <citation type="submission" date="2019-03" db="EMBL/GenBank/DDBJ databases">
        <title>Lake Tanganyika Metagenome-Assembled Genomes (MAGs).</title>
        <authorList>
            <person name="Tran P."/>
        </authorList>
    </citation>
    <scope>NUCLEOTIDE SEQUENCE</scope>
    <source>
        <strain evidence="5">K_DeepCast_65m_m2_066</strain>
    </source>
</reference>
<gene>
    <name evidence="5" type="ORF">FJZ47_18025</name>
</gene>
<evidence type="ECO:0008006" key="7">
    <source>
        <dbReference type="Google" id="ProtNLM"/>
    </source>
</evidence>
<comment type="caution">
    <text evidence="5">The sequence shown here is derived from an EMBL/GenBank/DDBJ whole genome shotgun (WGS) entry which is preliminary data.</text>
</comment>